<feature type="domain" description="2EXR" evidence="1">
    <location>
        <begin position="26"/>
        <end position="99"/>
    </location>
</feature>
<comment type="caution">
    <text evidence="2">The sequence shown here is derived from an EMBL/GenBank/DDBJ whole genome shotgun (WGS) entry which is preliminary data.</text>
</comment>
<dbReference type="Pfam" id="PF20150">
    <property type="entry name" value="2EXR"/>
    <property type="match status" value="1"/>
</dbReference>
<dbReference type="EMBL" id="JAQQWP010000009">
    <property type="protein sequence ID" value="KAK8100067.1"/>
    <property type="molecule type" value="Genomic_DNA"/>
</dbReference>
<name>A0AAW0QBN9_9PEZI</name>
<accession>A0AAW0QBN9</accession>
<proteinExistence type="predicted"/>
<dbReference type="InterPro" id="IPR045518">
    <property type="entry name" value="2EXR"/>
</dbReference>
<dbReference type="AlphaFoldDB" id="A0AAW0QBN9"/>
<protein>
    <recommendedName>
        <fullName evidence="1">2EXR domain-containing protein</fullName>
    </recommendedName>
</protein>
<dbReference type="PANTHER" id="PTHR35910:SF1">
    <property type="entry name" value="2EXR DOMAIN-CONTAINING PROTEIN"/>
    <property type="match status" value="1"/>
</dbReference>
<dbReference type="Proteomes" id="UP001392437">
    <property type="component" value="Unassembled WGS sequence"/>
</dbReference>
<evidence type="ECO:0000313" key="2">
    <source>
        <dbReference type="EMBL" id="KAK8100067.1"/>
    </source>
</evidence>
<dbReference type="PANTHER" id="PTHR35910">
    <property type="entry name" value="2EXR DOMAIN-CONTAINING PROTEIN"/>
    <property type="match status" value="1"/>
</dbReference>
<keyword evidence="3" id="KW-1185">Reference proteome</keyword>
<evidence type="ECO:0000259" key="1">
    <source>
        <dbReference type="Pfam" id="PF20150"/>
    </source>
</evidence>
<reference evidence="2 3" key="1">
    <citation type="submission" date="2023-01" db="EMBL/GenBank/DDBJ databases">
        <title>Analysis of 21 Apiospora genomes using comparative genomics revels a genus with tremendous synthesis potential of carbohydrate active enzymes and secondary metabolites.</title>
        <authorList>
            <person name="Sorensen T."/>
        </authorList>
    </citation>
    <scope>NUCLEOTIDE SEQUENCE [LARGE SCALE GENOMIC DNA]</scope>
    <source>
        <strain evidence="2 3">CBS 117206</strain>
    </source>
</reference>
<organism evidence="2 3">
    <name type="scientific">Apiospora kogelbergensis</name>
    <dbReference type="NCBI Taxonomy" id="1337665"/>
    <lineage>
        <taxon>Eukaryota</taxon>
        <taxon>Fungi</taxon>
        <taxon>Dikarya</taxon>
        <taxon>Ascomycota</taxon>
        <taxon>Pezizomycotina</taxon>
        <taxon>Sordariomycetes</taxon>
        <taxon>Xylariomycetidae</taxon>
        <taxon>Amphisphaeriales</taxon>
        <taxon>Apiosporaceae</taxon>
        <taxon>Apiospora</taxon>
    </lineage>
</organism>
<gene>
    <name evidence="2" type="ORF">PG999_010441</name>
</gene>
<evidence type="ECO:0000313" key="3">
    <source>
        <dbReference type="Proteomes" id="UP001392437"/>
    </source>
</evidence>
<sequence length="241" mass="27991">MLLNDSQDYLSLNNTQRSLSSNGGQFHPFPRLPPELRQQIWLFSMEPRELHYGPPSVHRLRAPAPALLHACSESRVYLQQNHYVDAVRGTPVNLEIDTIFLYWLQGPGIQGILPRIQKMTLSLCTADDFISQCCNVLRQKMTALRELKVHSIDSCRIGQLPWWMEWTHAFEKLYHDEANEPASFHTRVIGLRHGNGLTAELTPESYRQIYRPWRFLDDWGNSPDLQREYPRPGELFQVLGL</sequence>